<dbReference type="GO" id="GO:0046872">
    <property type="term" value="F:metal ion binding"/>
    <property type="evidence" value="ECO:0007669"/>
    <property type="project" value="InterPro"/>
</dbReference>
<dbReference type="RefSeq" id="WP_181928896.1">
    <property type="nucleotide sequence ID" value="NZ_CP054698.1"/>
</dbReference>
<dbReference type="SUPFAM" id="SSF55008">
    <property type="entry name" value="HMA, heavy metal-associated domain"/>
    <property type="match status" value="1"/>
</dbReference>
<feature type="domain" description="HMA" evidence="1">
    <location>
        <begin position="1"/>
        <end position="64"/>
    </location>
</feature>
<dbReference type="AlphaFoldDB" id="A0A7D7QQG0"/>
<name>A0A7D7QQG0_9NOSO</name>
<organism evidence="2 3">
    <name type="scientific">Nostoc edaphicum CCNP1411</name>
    <dbReference type="NCBI Taxonomy" id="1472755"/>
    <lineage>
        <taxon>Bacteria</taxon>
        <taxon>Bacillati</taxon>
        <taxon>Cyanobacteriota</taxon>
        <taxon>Cyanophyceae</taxon>
        <taxon>Nostocales</taxon>
        <taxon>Nostocaceae</taxon>
        <taxon>Nostoc</taxon>
    </lineage>
</organism>
<keyword evidence="3" id="KW-1185">Reference proteome</keyword>
<dbReference type="EMBL" id="CP054698">
    <property type="protein sequence ID" value="QMS91245.1"/>
    <property type="molecule type" value="Genomic_DNA"/>
</dbReference>
<dbReference type="Gene3D" id="3.30.70.100">
    <property type="match status" value="1"/>
</dbReference>
<protein>
    <submittedName>
        <fullName evidence="2">Heavy-metal-associated domain-containing protein</fullName>
    </submittedName>
</protein>
<dbReference type="CDD" id="cd00371">
    <property type="entry name" value="HMA"/>
    <property type="match status" value="1"/>
</dbReference>
<accession>A0A7D7QQG0</accession>
<reference evidence="3" key="1">
    <citation type="submission" date="2020-06" db="EMBL/GenBank/DDBJ databases">
        <title>Nostoc edaphicum CCNP1411 genome.</title>
        <authorList>
            <person name="Fidor A."/>
            <person name="Grabski M."/>
            <person name="Gawor J."/>
            <person name="Gromadka R."/>
            <person name="Wegrzyn G."/>
            <person name="Mazur-Marzec H."/>
        </authorList>
    </citation>
    <scope>NUCLEOTIDE SEQUENCE [LARGE SCALE GENOMIC DNA]</scope>
    <source>
        <strain evidence="3">CCNP1411</strain>
    </source>
</reference>
<evidence type="ECO:0000313" key="2">
    <source>
        <dbReference type="EMBL" id="QMS91245.1"/>
    </source>
</evidence>
<dbReference type="PROSITE" id="PS50846">
    <property type="entry name" value="HMA_2"/>
    <property type="match status" value="1"/>
</dbReference>
<dbReference type="InterPro" id="IPR006121">
    <property type="entry name" value="HMA_dom"/>
</dbReference>
<sequence length="64" mass="6512">MTLQLTVPNMSCSVCASTITKALQAVDANASVQADPTTKLVSVETQASETTIKEALAAAGYPVA</sequence>
<dbReference type="InterPro" id="IPR036163">
    <property type="entry name" value="HMA_dom_sf"/>
</dbReference>
<evidence type="ECO:0000313" key="3">
    <source>
        <dbReference type="Proteomes" id="UP000514713"/>
    </source>
</evidence>
<dbReference type="KEGG" id="ned:HUN01_27980"/>
<gene>
    <name evidence="2" type="ORF">HUN01_27980</name>
</gene>
<proteinExistence type="predicted"/>
<dbReference type="Pfam" id="PF00403">
    <property type="entry name" value="HMA"/>
    <property type="match status" value="1"/>
</dbReference>
<dbReference type="Proteomes" id="UP000514713">
    <property type="component" value="Chromosome"/>
</dbReference>
<evidence type="ECO:0000259" key="1">
    <source>
        <dbReference type="PROSITE" id="PS50846"/>
    </source>
</evidence>